<protein>
    <submittedName>
        <fullName evidence="8">Uncharacterized protein</fullName>
    </submittedName>
</protein>
<dbReference type="PANTHER" id="PTHR11953:SF0">
    <property type="entry name" value="EXOSOME COMPLEX COMPONENT RRP41"/>
    <property type="match status" value="1"/>
</dbReference>
<dbReference type="GO" id="GO:0003723">
    <property type="term" value="F:RNA binding"/>
    <property type="evidence" value="ECO:0007669"/>
    <property type="project" value="TreeGrafter"/>
</dbReference>
<name>A0A7R9XVC5_MICPS</name>
<dbReference type="InterPro" id="IPR036345">
    <property type="entry name" value="ExoRNase_PH_dom2_sf"/>
</dbReference>
<dbReference type="GO" id="GO:0071051">
    <property type="term" value="P:poly(A)-dependent snoRNA 3'-end processing"/>
    <property type="evidence" value="ECO:0007669"/>
    <property type="project" value="TreeGrafter"/>
</dbReference>
<dbReference type="GO" id="GO:0005730">
    <property type="term" value="C:nucleolus"/>
    <property type="evidence" value="ECO:0007669"/>
    <property type="project" value="UniProtKB-SubCell"/>
</dbReference>
<dbReference type="GO" id="GO:0016075">
    <property type="term" value="P:rRNA catabolic process"/>
    <property type="evidence" value="ECO:0007669"/>
    <property type="project" value="TreeGrafter"/>
</dbReference>
<comment type="subcellular location">
    <subcellularLocation>
        <location evidence="1">Cytoplasm</location>
    </subcellularLocation>
    <subcellularLocation>
        <location evidence="2">Nucleus</location>
        <location evidence="2">Nucleolus</location>
    </subcellularLocation>
</comment>
<evidence type="ECO:0000256" key="1">
    <source>
        <dbReference type="ARBA" id="ARBA00004496"/>
    </source>
</evidence>
<evidence type="ECO:0000313" key="8">
    <source>
        <dbReference type="EMBL" id="CAD8230916.1"/>
    </source>
</evidence>
<evidence type="ECO:0000259" key="6">
    <source>
        <dbReference type="Pfam" id="PF01138"/>
    </source>
</evidence>
<evidence type="ECO:0000256" key="4">
    <source>
        <dbReference type="ARBA" id="ARBA00022490"/>
    </source>
</evidence>
<dbReference type="GO" id="GO:0000176">
    <property type="term" value="C:nuclear exosome (RNase complex)"/>
    <property type="evidence" value="ECO:0007669"/>
    <property type="project" value="TreeGrafter"/>
</dbReference>
<dbReference type="AlphaFoldDB" id="A0A7R9XVC5"/>
<dbReference type="SUPFAM" id="SSF54211">
    <property type="entry name" value="Ribosomal protein S5 domain 2-like"/>
    <property type="match status" value="1"/>
</dbReference>
<dbReference type="Pfam" id="PF03725">
    <property type="entry name" value="RNase_PH_C"/>
    <property type="match status" value="1"/>
</dbReference>
<keyword evidence="4" id="KW-0963">Cytoplasm</keyword>
<feature type="domain" description="Exoribonuclease phosphorolytic" evidence="6">
    <location>
        <begin position="18"/>
        <end position="148"/>
    </location>
</feature>
<dbReference type="OMA" id="RYNMAPF"/>
<organism evidence="8">
    <name type="scientific">Micromonas pusilla</name>
    <name type="common">Picoplanktonic green alga</name>
    <name type="synonym">Chromulina pusilla</name>
    <dbReference type="NCBI Taxonomy" id="38833"/>
    <lineage>
        <taxon>Eukaryota</taxon>
        <taxon>Viridiplantae</taxon>
        <taxon>Chlorophyta</taxon>
        <taxon>Mamiellophyceae</taxon>
        <taxon>Mamiellales</taxon>
        <taxon>Mamiellaceae</taxon>
        <taxon>Micromonas</taxon>
    </lineage>
</organism>
<reference evidence="8" key="1">
    <citation type="submission" date="2021-01" db="EMBL/GenBank/DDBJ databases">
        <authorList>
            <person name="Corre E."/>
            <person name="Pelletier E."/>
            <person name="Niang G."/>
            <person name="Scheremetjew M."/>
            <person name="Finn R."/>
            <person name="Kale V."/>
            <person name="Holt S."/>
            <person name="Cochrane G."/>
            <person name="Meng A."/>
            <person name="Brown T."/>
            <person name="Cohen L."/>
        </authorList>
    </citation>
    <scope>NUCLEOTIDE SEQUENCE</scope>
    <source>
        <strain evidence="8">RCC1614</strain>
    </source>
</reference>
<dbReference type="FunFam" id="3.30.230.70:FF:000004">
    <property type="entry name" value="Exosome complex component Rrp41"/>
    <property type="match status" value="1"/>
</dbReference>
<dbReference type="PANTHER" id="PTHR11953">
    <property type="entry name" value="EXOSOME COMPLEX COMPONENT"/>
    <property type="match status" value="1"/>
</dbReference>
<evidence type="ECO:0000256" key="3">
    <source>
        <dbReference type="ARBA" id="ARBA00006678"/>
    </source>
</evidence>
<dbReference type="Gene3D" id="3.30.230.70">
    <property type="entry name" value="GHMP Kinase, N-terminal domain"/>
    <property type="match status" value="1"/>
</dbReference>
<evidence type="ECO:0000256" key="2">
    <source>
        <dbReference type="ARBA" id="ARBA00004604"/>
    </source>
</evidence>
<comment type="similarity">
    <text evidence="3">Belongs to the RNase PH family.</text>
</comment>
<dbReference type="InterPro" id="IPR027408">
    <property type="entry name" value="PNPase/RNase_PH_dom_sf"/>
</dbReference>
<proteinExistence type="inferred from homology"/>
<evidence type="ECO:0000259" key="7">
    <source>
        <dbReference type="Pfam" id="PF03725"/>
    </source>
</evidence>
<dbReference type="GO" id="GO:0071028">
    <property type="term" value="P:nuclear mRNA surveillance"/>
    <property type="evidence" value="ECO:0007669"/>
    <property type="project" value="TreeGrafter"/>
</dbReference>
<keyword evidence="5" id="KW-0271">Exosome</keyword>
<dbReference type="InterPro" id="IPR020568">
    <property type="entry name" value="Ribosomal_Su5_D2-typ_SF"/>
</dbReference>
<dbReference type="GO" id="GO:0034475">
    <property type="term" value="P:U4 snRNA 3'-end processing"/>
    <property type="evidence" value="ECO:0007669"/>
    <property type="project" value="TreeGrafter"/>
</dbReference>
<dbReference type="InterPro" id="IPR001247">
    <property type="entry name" value="ExoRNase_PH_dom1"/>
</dbReference>
<dbReference type="Pfam" id="PF01138">
    <property type="entry name" value="RNase_PH"/>
    <property type="match status" value="1"/>
</dbReference>
<dbReference type="CDD" id="cd11370">
    <property type="entry name" value="RNase_PH_RRP41"/>
    <property type="match status" value="1"/>
</dbReference>
<feature type="domain" description="Exoribonuclease phosphorolytic" evidence="7">
    <location>
        <begin position="152"/>
        <end position="208"/>
    </location>
</feature>
<dbReference type="InterPro" id="IPR050080">
    <property type="entry name" value="RNase_PH"/>
</dbReference>
<dbReference type="InterPro" id="IPR015847">
    <property type="entry name" value="ExoRNase_PH_dom2"/>
</dbReference>
<accession>A0A7R9XVC5</accession>
<evidence type="ECO:0000256" key="5">
    <source>
        <dbReference type="ARBA" id="ARBA00022835"/>
    </source>
</evidence>
<sequence>MEYVSLEGLRLDGRRPKETRQMRCAMGVLPAADGSAEFRAGNTRVMCAVHGPRECVNRGERDDERAIIKCEFSQAAFSTGERRARGKGDRRSVELALVIRQALEATVLVHLAPRSEINVMIQVLQADGGVRAAAINAAVLAIANAGIPMKDTMAACSAGYLDGTPLLDLNYVEEGGGGVRVHVATHASRGDKVVVVQTDNKASVEVFEPVHALAVEGCAVVQKVMREAMIEHTSILATLRGREAL</sequence>
<dbReference type="SUPFAM" id="SSF55666">
    <property type="entry name" value="Ribonuclease PH domain 2-like"/>
    <property type="match status" value="1"/>
</dbReference>
<dbReference type="GO" id="GO:0000177">
    <property type="term" value="C:cytoplasmic exosome (RNase complex)"/>
    <property type="evidence" value="ECO:0007669"/>
    <property type="project" value="TreeGrafter"/>
</dbReference>
<dbReference type="EMBL" id="HBDY01003329">
    <property type="protein sequence ID" value="CAD8230916.1"/>
    <property type="molecule type" value="Transcribed_RNA"/>
</dbReference>
<gene>
    <name evidence="8" type="ORF">MPUS1402_LOCUS2519</name>
</gene>